<dbReference type="Proteomes" id="UP000606786">
    <property type="component" value="Unassembled WGS sequence"/>
</dbReference>
<gene>
    <name evidence="3" type="ORF">CCAP1982_LOCUS1876</name>
</gene>
<dbReference type="Pfam" id="PF13879">
    <property type="entry name" value="Hmw_CFAP97"/>
    <property type="match status" value="1"/>
</dbReference>
<keyword evidence="4" id="KW-1185">Reference proteome</keyword>
<dbReference type="PANTHER" id="PTHR23035:SF1">
    <property type="entry name" value="CILIA- AND FLAGELLA-ASSOCIATED PROTEIN 97"/>
    <property type="match status" value="1"/>
</dbReference>
<comment type="caution">
    <text evidence="3">The sequence shown here is derived from an EMBL/GenBank/DDBJ whole genome shotgun (WGS) entry which is preliminary data.</text>
</comment>
<sequence>MSMEFYSDEDKYANESFENDTDEIPEISETESESGNEPAVVSSNSTLYAYARSRFNGRKNSLQNKYVVPYYSSSEDDQDVVISETIAEINTEPMCMDDAMKTPKIILKSSLTRRDSLARMSGRHRKLSLEPLSIVEIPNSASNASDNVEETAGEISEHGTDDDDDDVEEEEEKAKSDVEHENDAELLKIFNNLTCVQSDKPLTTLPLAEREETTPTAAIPSSLNQNTVPTIHEDEPYVELQMKINDLNKASTEKPQTVEVHFSEPNIGSECLTEDIEHELVEYEPSIDVNITSETPTSFNSDDYTFHLNFLLGNSSNERFKIRSNQRKSWSFSNDRMREIERHNHILLRKILSQKPTYHLATPKPTKFATLPSTSRTTSAAINRKKKQRQIDLDNQGLKRRIEAITLRRPTLQHLN</sequence>
<dbReference type="EMBL" id="CAJHJT010000001">
    <property type="protein sequence ID" value="CAD6993044.1"/>
    <property type="molecule type" value="Genomic_DNA"/>
</dbReference>
<dbReference type="AlphaFoldDB" id="A0A811U1W7"/>
<feature type="compositionally biased region" description="Acidic residues" evidence="2">
    <location>
        <begin position="17"/>
        <end position="34"/>
    </location>
</feature>
<evidence type="ECO:0000313" key="4">
    <source>
        <dbReference type="Proteomes" id="UP000606786"/>
    </source>
</evidence>
<reference evidence="3" key="1">
    <citation type="submission" date="2020-11" db="EMBL/GenBank/DDBJ databases">
        <authorList>
            <person name="Whitehead M."/>
        </authorList>
    </citation>
    <scope>NUCLEOTIDE SEQUENCE</scope>
    <source>
        <strain evidence="3">EGII</strain>
    </source>
</reference>
<evidence type="ECO:0000256" key="2">
    <source>
        <dbReference type="SAM" id="MobiDB-lite"/>
    </source>
</evidence>
<protein>
    <submittedName>
        <fullName evidence="3">(Mediterranean fruit fly) hypothetical protein</fullName>
    </submittedName>
</protein>
<evidence type="ECO:0000256" key="1">
    <source>
        <dbReference type="ARBA" id="ARBA00008315"/>
    </source>
</evidence>
<feature type="region of interest" description="Disordered" evidence="2">
    <location>
        <begin position="140"/>
        <end position="180"/>
    </location>
</feature>
<proteinExistence type="inferred from homology"/>
<comment type="similarity">
    <text evidence="1">Belongs to the CFAP97 family.</text>
</comment>
<accession>A0A811U1W7</accession>
<dbReference type="InterPro" id="IPR038791">
    <property type="entry name" value="Cfap97/Hemingway"/>
</dbReference>
<feature type="region of interest" description="Disordered" evidence="2">
    <location>
        <begin position="1"/>
        <end position="42"/>
    </location>
</feature>
<dbReference type="PANTHER" id="PTHR23035">
    <property type="entry name" value="CILIA- AND FLAGELLA-ASSOCIATED PROTEIN 97-RELATED"/>
    <property type="match status" value="1"/>
</dbReference>
<dbReference type="InterPro" id="IPR029488">
    <property type="entry name" value="Hmw/CFAP97"/>
</dbReference>
<organism evidence="3 4">
    <name type="scientific">Ceratitis capitata</name>
    <name type="common">Mediterranean fruit fly</name>
    <name type="synonym">Tephritis capitata</name>
    <dbReference type="NCBI Taxonomy" id="7213"/>
    <lineage>
        <taxon>Eukaryota</taxon>
        <taxon>Metazoa</taxon>
        <taxon>Ecdysozoa</taxon>
        <taxon>Arthropoda</taxon>
        <taxon>Hexapoda</taxon>
        <taxon>Insecta</taxon>
        <taxon>Pterygota</taxon>
        <taxon>Neoptera</taxon>
        <taxon>Endopterygota</taxon>
        <taxon>Diptera</taxon>
        <taxon>Brachycera</taxon>
        <taxon>Muscomorpha</taxon>
        <taxon>Tephritoidea</taxon>
        <taxon>Tephritidae</taxon>
        <taxon>Ceratitis</taxon>
        <taxon>Ceratitis</taxon>
    </lineage>
</organism>
<dbReference type="OrthoDB" id="515313at2759"/>
<name>A0A811U1W7_CERCA</name>
<evidence type="ECO:0000313" key="3">
    <source>
        <dbReference type="EMBL" id="CAD6993044.1"/>
    </source>
</evidence>
<feature type="compositionally biased region" description="Acidic residues" evidence="2">
    <location>
        <begin position="160"/>
        <end position="171"/>
    </location>
</feature>